<gene>
    <name evidence="2" type="ORF">OCS65_07580</name>
</gene>
<dbReference type="AlphaFoldDB" id="A0AA46PI84"/>
<organism evidence="2 3">
    <name type="scientific">Rhodococcus aetherivorans</name>
    <dbReference type="NCBI Taxonomy" id="191292"/>
    <lineage>
        <taxon>Bacteria</taxon>
        <taxon>Bacillati</taxon>
        <taxon>Actinomycetota</taxon>
        <taxon>Actinomycetes</taxon>
        <taxon>Mycobacteriales</taxon>
        <taxon>Nocardiaceae</taxon>
        <taxon>Rhodococcus</taxon>
    </lineage>
</organism>
<reference evidence="2" key="1">
    <citation type="submission" date="2022-09" db="EMBL/GenBank/DDBJ databases">
        <title>The genome sequence of Rhodococcus aetherivorans N1.</title>
        <authorList>
            <person name="Jiang W."/>
        </authorList>
    </citation>
    <scope>NUCLEOTIDE SEQUENCE</scope>
    <source>
        <strain evidence="2">N1</strain>
    </source>
</reference>
<dbReference type="EMBL" id="CP106982">
    <property type="protein sequence ID" value="UYF95607.1"/>
    <property type="molecule type" value="Genomic_DNA"/>
</dbReference>
<feature type="transmembrane region" description="Helical" evidence="1">
    <location>
        <begin position="20"/>
        <end position="43"/>
    </location>
</feature>
<protein>
    <submittedName>
        <fullName evidence="2">Mce family protein</fullName>
    </submittedName>
</protein>
<keyword evidence="1" id="KW-0472">Membrane</keyword>
<name>A0AA46PI84_9NOCA</name>
<dbReference type="Proteomes" id="UP001163947">
    <property type="component" value="Chromosome"/>
</dbReference>
<dbReference type="GeneID" id="83620267"/>
<keyword evidence="1" id="KW-1133">Transmembrane helix</keyword>
<evidence type="ECO:0000313" key="2">
    <source>
        <dbReference type="EMBL" id="UYF95607.1"/>
    </source>
</evidence>
<accession>A0AA46PI84</accession>
<keyword evidence="1" id="KW-0812">Transmembrane</keyword>
<sequence length="361" mass="38086">MSTSRNQDFLRGSAANQSRVLAVAGVAVIGLAGVVVTATASLYPRMTAPHGLAVGVEVPYVGPGVTEGTKVVLRGQSVGLVERLDRTEAGSVQMRLVLDQHQVAGLTDSFEVDFRPENYFGTSAVNIVVMPGGDPLEPDTEVQRTPGGDFTMSTMIEQGSLTIDGTLTDRMVTSLDKSVHYLDGLAPWIETGVLVADRVAQAQQAPPSELMTRFNDILAATPGFSDQAIEALMYIYDSVYNRLPDGSIGVDDAVFDESNAGLTLAANQLFGQAGALLASHGEELTPLTQIVVEVSDVFPHLVNGGLTPEQAREIVGRFDSAFVDTPDGQRLRLRVVLDGFPALAAPLGIAAAPAEPNGGER</sequence>
<proteinExistence type="predicted"/>
<evidence type="ECO:0000313" key="3">
    <source>
        <dbReference type="Proteomes" id="UP001163947"/>
    </source>
</evidence>
<evidence type="ECO:0000256" key="1">
    <source>
        <dbReference type="SAM" id="Phobius"/>
    </source>
</evidence>
<dbReference type="RefSeq" id="WP_263509304.1">
    <property type="nucleotide sequence ID" value="NZ_CP106982.1"/>
</dbReference>